<protein>
    <submittedName>
        <fullName evidence="1">Uncharacterized protein</fullName>
    </submittedName>
</protein>
<proteinExistence type="predicted"/>
<name>A0A1R3IJ54_COCAP</name>
<organism evidence="1 2">
    <name type="scientific">Corchorus capsularis</name>
    <name type="common">Jute</name>
    <dbReference type="NCBI Taxonomy" id="210143"/>
    <lineage>
        <taxon>Eukaryota</taxon>
        <taxon>Viridiplantae</taxon>
        <taxon>Streptophyta</taxon>
        <taxon>Embryophyta</taxon>
        <taxon>Tracheophyta</taxon>
        <taxon>Spermatophyta</taxon>
        <taxon>Magnoliopsida</taxon>
        <taxon>eudicotyledons</taxon>
        <taxon>Gunneridae</taxon>
        <taxon>Pentapetalae</taxon>
        <taxon>rosids</taxon>
        <taxon>malvids</taxon>
        <taxon>Malvales</taxon>
        <taxon>Malvaceae</taxon>
        <taxon>Grewioideae</taxon>
        <taxon>Apeibeae</taxon>
        <taxon>Corchorus</taxon>
    </lineage>
</organism>
<keyword evidence="2" id="KW-1185">Reference proteome</keyword>
<accession>A0A1R3IJ54</accession>
<comment type="caution">
    <text evidence="1">The sequence shown here is derived from an EMBL/GenBank/DDBJ whole genome shotgun (WGS) entry which is preliminary data.</text>
</comment>
<sequence>MATLNPKAEINFQTLDQMA</sequence>
<dbReference type="AlphaFoldDB" id="A0A1R3IJ54"/>
<evidence type="ECO:0000313" key="2">
    <source>
        <dbReference type="Proteomes" id="UP000188268"/>
    </source>
</evidence>
<gene>
    <name evidence="1" type="ORF">CCACVL1_11863</name>
</gene>
<reference evidence="1 2" key="1">
    <citation type="submission" date="2013-09" db="EMBL/GenBank/DDBJ databases">
        <title>Corchorus capsularis genome sequencing.</title>
        <authorList>
            <person name="Alam M."/>
            <person name="Haque M.S."/>
            <person name="Islam M.S."/>
            <person name="Emdad E.M."/>
            <person name="Islam M.M."/>
            <person name="Ahmed B."/>
            <person name="Halim A."/>
            <person name="Hossen Q.M.M."/>
            <person name="Hossain M.Z."/>
            <person name="Ahmed R."/>
            <person name="Khan M.M."/>
            <person name="Islam R."/>
            <person name="Rashid M.M."/>
            <person name="Khan S.A."/>
            <person name="Rahman M.S."/>
            <person name="Alam M."/>
        </authorList>
    </citation>
    <scope>NUCLEOTIDE SEQUENCE [LARGE SCALE GENOMIC DNA]</scope>
    <source>
        <strain evidence="2">cv. CVL-1</strain>
        <tissue evidence="1">Whole seedling</tissue>
    </source>
</reference>
<evidence type="ECO:0000313" key="1">
    <source>
        <dbReference type="EMBL" id="OMO82614.1"/>
    </source>
</evidence>
<dbReference type="EMBL" id="AWWV01009979">
    <property type="protein sequence ID" value="OMO82614.1"/>
    <property type="molecule type" value="Genomic_DNA"/>
</dbReference>
<dbReference type="Proteomes" id="UP000188268">
    <property type="component" value="Unassembled WGS sequence"/>
</dbReference>